<feature type="compositionally biased region" description="Low complexity" evidence="4">
    <location>
        <begin position="27"/>
        <end position="36"/>
    </location>
</feature>
<dbReference type="InterPro" id="IPR022776">
    <property type="entry name" value="TRM13/UPF0224_CHHC_Znf_dom"/>
</dbReference>
<dbReference type="InterPro" id="IPR051591">
    <property type="entry name" value="UPF0224_FAM112_RNA_Proc"/>
</dbReference>
<dbReference type="PROSITE" id="PS51800">
    <property type="entry name" value="ZF_CHHC_U11_48K"/>
    <property type="match status" value="1"/>
</dbReference>
<feature type="region of interest" description="Disordered" evidence="4">
    <location>
        <begin position="640"/>
        <end position="740"/>
    </location>
</feature>
<feature type="domain" description="CHHC U11-48K-type" evidence="5">
    <location>
        <begin position="98"/>
        <end position="125"/>
    </location>
</feature>
<feature type="compositionally biased region" description="Polar residues" evidence="4">
    <location>
        <begin position="581"/>
        <end position="605"/>
    </location>
</feature>
<organism evidence="6 7">
    <name type="scientific">Trapa natans</name>
    <name type="common">Water chestnut</name>
    <dbReference type="NCBI Taxonomy" id="22666"/>
    <lineage>
        <taxon>Eukaryota</taxon>
        <taxon>Viridiplantae</taxon>
        <taxon>Streptophyta</taxon>
        <taxon>Embryophyta</taxon>
        <taxon>Tracheophyta</taxon>
        <taxon>Spermatophyta</taxon>
        <taxon>Magnoliopsida</taxon>
        <taxon>eudicotyledons</taxon>
        <taxon>Gunneridae</taxon>
        <taxon>Pentapetalae</taxon>
        <taxon>rosids</taxon>
        <taxon>malvids</taxon>
        <taxon>Myrtales</taxon>
        <taxon>Lythraceae</taxon>
        <taxon>Trapa</taxon>
    </lineage>
</organism>
<keyword evidence="3" id="KW-0862">Zinc</keyword>
<feature type="region of interest" description="Disordered" evidence="4">
    <location>
        <begin position="476"/>
        <end position="512"/>
    </location>
</feature>
<evidence type="ECO:0000259" key="5">
    <source>
        <dbReference type="PROSITE" id="PS51800"/>
    </source>
</evidence>
<reference evidence="6 7" key="1">
    <citation type="journal article" date="2023" name="Hortic Res">
        <title>Pangenome of water caltrop reveals structural variations and asymmetric subgenome divergence after allopolyploidization.</title>
        <authorList>
            <person name="Zhang X."/>
            <person name="Chen Y."/>
            <person name="Wang L."/>
            <person name="Yuan Y."/>
            <person name="Fang M."/>
            <person name="Shi L."/>
            <person name="Lu R."/>
            <person name="Comes H.P."/>
            <person name="Ma Y."/>
            <person name="Chen Y."/>
            <person name="Huang G."/>
            <person name="Zhou Y."/>
            <person name="Zheng Z."/>
            <person name="Qiu Y."/>
        </authorList>
    </citation>
    <scope>NUCLEOTIDE SEQUENCE [LARGE SCALE GENOMIC DNA]</scope>
    <source>
        <strain evidence="6">F231</strain>
    </source>
</reference>
<dbReference type="GO" id="GO:0008270">
    <property type="term" value="F:zinc ion binding"/>
    <property type="evidence" value="ECO:0007669"/>
    <property type="project" value="UniProtKB-KW"/>
</dbReference>
<sequence length="740" mass="84032">MTIIENIKFTRVPSAENFLPPAGGRGSSMNPSSFPHSSRHFTSSASIPNPSPPPPNPCAVASDLSATLANLKSLITLSEQTLTSLSTLLPLNPHNEDHVPCPFNPHHRMPPEALFSHHLRCPFNLDLGHAVESLNYPKTLKSSAELAEESSFVQALPDSNADLYFTLDEYIDFRESLNFFYKDCPGVVSFPTDGSSNKRNFTLPGFLSVECANFFTDGSTDIADVNAFHIQLFPSEFWWVQNEVTGWTDYPSTCSYYVVYALSGVGIIRESDLRRLVIVNSPRTGIVIDVAMTDHITVLLSLCLKAIAKESLGLMKSRNSKFNCPILVQAATWLASQLRILYGEMSGKSFAIDLLKKCLLDAASRLSVHSFEQKLRESRGENSTSQNIDLDAIVSNAWHIDLEKPVKQKVSMMNDSVNSRVIFLSQVAAAIAALHERFVLEVKIRALRQSQHVPRYQQLMEHVNLTKIAEDERRKRSNYRPIIDHDGFPRRPPPIEESSKTKTREELLAEERDYKRRRMSYRGKKSKRNPSEVLRDIIHEYTEEIKQAGGIGCFVKAADGNSLYEPLPSSHPKRKNHNELSRSMGTEPSPSQIYVDQGGKSSPFNDTLKYEQQRKYQKHIGNHMGRNSREELDKDYYLQSPERSSYGRSRDHSGYIKERNSVDADKIKHYDHRRSSSNVSNYREYKSSSRDSTYGEDGKSKSSYRGQRRANDRYSSDYEYAFEDRYEPSRSNDLYEDEAV</sequence>
<evidence type="ECO:0000256" key="3">
    <source>
        <dbReference type="ARBA" id="ARBA00022833"/>
    </source>
</evidence>
<dbReference type="PANTHER" id="PTHR21402:SF10">
    <property type="entry name" value="U11_U12 SMALL NUCLEAR RIBONUCLEOPROTEIN 48 KDA PROTEIN"/>
    <property type="match status" value="1"/>
</dbReference>
<gene>
    <name evidence="6" type="ORF">SAY86_030334</name>
</gene>
<keyword evidence="1" id="KW-0479">Metal-binding</keyword>
<feature type="region of interest" description="Disordered" evidence="4">
    <location>
        <begin position="15"/>
        <end position="55"/>
    </location>
</feature>
<evidence type="ECO:0000256" key="1">
    <source>
        <dbReference type="ARBA" id="ARBA00022723"/>
    </source>
</evidence>
<feature type="compositionally biased region" description="Basic and acidic residues" evidence="4">
    <location>
        <begin position="482"/>
        <end position="512"/>
    </location>
</feature>
<keyword evidence="2" id="KW-0863">Zinc-finger</keyword>
<dbReference type="AlphaFoldDB" id="A0AAN7MRC2"/>
<feature type="compositionally biased region" description="Basic and acidic residues" evidence="4">
    <location>
        <begin position="709"/>
        <end position="730"/>
    </location>
</feature>
<keyword evidence="7" id="KW-1185">Reference proteome</keyword>
<dbReference type="Pfam" id="PF05253">
    <property type="entry name" value="zf-U11-48K"/>
    <property type="match status" value="1"/>
</dbReference>
<feature type="compositionally biased region" description="Basic and acidic residues" evidence="4">
    <location>
        <begin position="648"/>
        <end position="668"/>
    </location>
</feature>
<dbReference type="PANTHER" id="PTHR21402">
    <property type="entry name" value="GAMETOCYTE SPECIFIC FACTOR 1-RELATED"/>
    <property type="match status" value="1"/>
</dbReference>
<comment type="caution">
    <text evidence="6">The sequence shown here is derived from an EMBL/GenBank/DDBJ whole genome shotgun (WGS) entry which is preliminary data.</text>
</comment>
<feature type="region of interest" description="Disordered" evidence="4">
    <location>
        <begin position="565"/>
        <end position="606"/>
    </location>
</feature>
<name>A0AAN7MRC2_TRANT</name>
<dbReference type="EMBL" id="JAXQNO010000005">
    <property type="protein sequence ID" value="KAK4798008.1"/>
    <property type="molecule type" value="Genomic_DNA"/>
</dbReference>
<protein>
    <recommendedName>
        <fullName evidence="5">CHHC U11-48K-type domain-containing protein</fullName>
    </recommendedName>
</protein>
<evidence type="ECO:0000313" key="7">
    <source>
        <dbReference type="Proteomes" id="UP001346149"/>
    </source>
</evidence>
<proteinExistence type="predicted"/>
<evidence type="ECO:0000313" key="6">
    <source>
        <dbReference type="EMBL" id="KAK4798008.1"/>
    </source>
</evidence>
<evidence type="ECO:0000256" key="2">
    <source>
        <dbReference type="ARBA" id="ARBA00022771"/>
    </source>
</evidence>
<accession>A0AAN7MRC2</accession>
<evidence type="ECO:0000256" key="4">
    <source>
        <dbReference type="SAM" id="MobiDB-lite"/>
    </source>
</evidence>
<dbReference type="Proteomes" id="UP001346149">
    <property type="component" value="Unassembled WGS sequence"/>
</dbReference>